<keyword evidence="4" id="KW-0599">Photoprotein</keyword>
<evidence type="ECO:0000256" key="3">
    <source>
        <dbReference type="ARBA" id="ARBA00023223"/>
    </source>
</evidence>
<gene>
    <name evidence="5" type="ORF">PMEA_00034946</name>
</gene>
<comment type="caution">
    <text evidence="5">The sequence shown here is derived from an EMBL/GenBank/DDBJ whole genome shotgun (WGS) entry which is preliminary data.</text>
</comment>
<protein>
    <submittedName>
        <fullName evidence="5">Uncharacterized protein</fullName>
    </submittedName>
</protein>
<accession>A0AAU9W8I9</accession>
<dbReference type="InterPro" id="IPR011584">
    <property type="entry name" value="GFP-related"/>
</dbReference>
<evidence type="ECO:0000313" key="6">
    <source>
        <dbReference type="Proteomes" id="UP001159428"/>
    </source>
</evidence>
<reference evidence="5 6" key="1">
    <citation type="submission" date="2022-05" db="EMBL/GenBank/DDBJ databases">
        <authorList>
            <consortium name="Genoscope - CEA"/>
            <person name="William W."/>
        </authorList>
    </citation>
    <scope>NUCLEOTIDE SEQUENCE [LARGE SCALE GENOMIC DNA]</scope>
</reference>
<keyword evidence="2" id="KW-0157">Chromophore</keyword>
<sequence>IVLPFLLIQAILKDMRIEFEMKGSVNGHHFEIEGEGKERPYEVRRIVKATADYPVNAQSQDRLRNESNGWELKTNVNKVAKTS</sequence>
<evidence type="ECO:0000256" key="4">
    <source>
        <dbReference type="ARBA" id="ARBA00023262"/>
    </source>
</evidence>
<organism evidence="5 6">
    <name type="scientific">Pocillopora meandrina</name>
    <dbReference type="NCBI Taxonomy" id="46732"/>
    <lineage>
        <taxon>Eukaryota</taxon>
        <taxon>Metazoa</taxon>
        <taxon>Cnidaria</taxon>
        <taxon>Anthozoa</taxon>
        <taxon>Hexacorallia</taxon>
        <taxon>Scleractinia</taxon>
        <taxon>Astrocoeniina</taxon>
        <taxon>Pocilloporidae</taxon>
        <taxon>Pocillopora</taxon>
    </lineage>
</organism>
<feature type="non-terminal residue" evidence="5">
    <location>
        <position position="1"/>
    </location>
</feature>
<dbReference type="GO" id="GO:0008218">
    <property type="term" value="P:bioluminescence"/>
    <property type="evidence" value="ECO:0007669"/>
    <property type="project" value="UniProtKB-KW"/>
</dbReference>
<comment type="similarity">
    <text evidence="1">Belongs to the GFP family.</text>
</comment>
<dbReference type="Pfam" id="PF01353">
    <property type="entry name" value="GFP"/>
    <property type="match status" value="1"/>
</dbReference>
<name>A0AAU9W8I9_9CNID</name>
<dbReference type="Gene3D" id="3.30.1300.40">
    <property type="match status" value="1"/>
</dbReference>
<dbReference type="Proteomes" id="UP001159428">
    <property type="component" value="Unassembled WGS sequence"/>
</dbReference>
<dbReference type="AlphaFoldDB" id="A0AAU9W8I9"/>
<dbReference type="InterPro" id="IPR009017">
    <property type="entry name" value="GFP"/>
</dbReference>
<evidence type="ECO:0000256" key="1">
    <source>
        <dbReference type="ARBA" id="ARBA00008949"/>
    </source>
</evidence>
<evidence type="ECO:0000256" key="2">
    <source>
        <dbReference type="ARBA" id="ARBA00022991"/>
    </source>
</evidence>
<dbReference type="SUPFAM" id="SSF54511">
    <property type="entry name" value="GFP-like"/>
    <property type="match status" value="1"/>
</dbReference>
<keyword evidence="3" id="KW-0455">Luminescence</keyword>
<proteinExistence type="inferred from homology"/>
<evidence type="ECO:0000313" key="5">
    <source>
        <dbReference type="EMBL" id="CAH3104917.1"/>
    </source>
</evidence>
<keyword evidence="6" id="KW-1185">Reference proteome</keyword>
<dbReference type="EMBL" id="CALNXJ010000009">
    <property type="protein sequence ID" value="CAH3104917.1"/>
    <property type="molecule type" value="Genomic_DNA"/>
</dbReference>